<dbReference type="PANTHER" id="PTHR10050:SF51">
    <property type="entry name" value="PROTEIN O-MANNOSYL-TRANSFERASE 1"/>
    <property type="match status" value="1"/>
</dbReference>
<evidence type="ECO:0000256" key="1">
    <source>
        <dbReference type="ARBA" id="ARBA00004477"/>
    </source>
</evidence>
<dbReference type="InterPro" id="IPR036300">
    <property type="entry name" value="MIR_dom_sf"/>
</dbReference>
<dbReference type="AlphaFoldDB" id="A0AA91Q4S7"/>
<comment type="catalytic activity">
    <reaction evidence="12 14">
        <text>a di-trans,poly-cis-dolichyl beta-D-mannosyl phosphate + L-threonyl-[protein] = 3-O-(alpha-D-mannosyl)-L-threonyl-[protein] + a di-trans,poly-cis-dolichyl phosphate + H(+)</text>
        <dbReference type="Rhea" id="RHEA:53396"/>
        <dbReference type="Rhea" id="RHEA-COMP:11060"/>
        <dbReference type="Rhea" id="RHEA-COMP:13547"/>
        <dbReference type="Rhea" id="RHEA-COMP:19498"/>
        <dbReference type="Rhea" id="RHEA-COMP:19501"/>
        <dbReference type="ChEBI" id="CHEBI:15378"/>
        <dbReference type="ChEBI" id="CHEBI:30013"/>
        <dbReference type="ChEBI" id="CHEBI:57683"/>
        <dbReference type="ChEBI" id="CHEBI:58211"/>
        <dbReference type="ChEBI" id="CHEBI:137323"/>
        <dbReference type="EC" id="2.4.1.109"/>
    </reaction>
</comment>
<accession>A0AA91Q4S7</accession>
<evidence type="ECO:0000256" key="3">
    <source>
        <dbReference type="ARBA" id="ARBA00007222"/>
    </source>
</evidence>
<evidence type="ECO:0000256" key="5">
    <source>
        <dbReference type="ARBA" id="ARBA00022676"/>
    </source>
</evidence>
<sequence length="804" mass="92221">MKENSQLLDEGNNLTLVFSAMHLASRTVCSRAEIDTFGLPVKYCTNFVSDLFDMSQTLKKRGKKTASPVSLAQDPDVSEMKKKLTPRKQESQQEYYIAMAIVTAVAAFVRFRILGYPDKVVFDEVHFGKFASYYLQRTYFFDLHPPFAKLLIAFAGWLVGYDGSFKFETIGESYTANKVPYVAYRTLSALQGTAIVPVMFLTMKALKFSVLACVLSSAIVAFDNAQIIDSRLILLDATLILSVALTMLSYAKFSTYRRQPFSKWWWTWLLATGVSLSCVISTKYVGVFTYFTIGLGVLHELWILLDIKKGLTMEEFTQHFLARFFTLIVFPFCIYLFWFYLHFAILTRSGPGDAFMSADFQESLQESPLAKESKNVNYYDMITIKHKDTESYLHSHEFKYPLRYESGRISSNQQQVTCIVDKEGNAIADANSHWEIIPTTDAKKGDGVFTNDIVRFRHVGTGGYLLTHDVASPLRATNEEFIVVHDEAAQNRYNETLFRLRLAEPGKSNQNKRVQVKTLGTVLRILHMDTVVAMWTHNDELLPEWGLGQQEVSGNKKVQDKDNIWTFERIVNMDPTDVRQHYIPKTVKHIPFLKKWWELQGLMFMHNNLLSSEHPFASQPDAWPLSFSGVSFWNDNDLRQQIYFIGNVVGFWLEAGFLAIFVGFVLADLVTTRRAVNILNHQSRSRMYNTLGFLFVGWAAHYFPFYLMNRQKFLHHYLPAHLIAALFTGGFVEFICTNKGFTNSNGVPPLGLQKRKLLFSTAAIIVALVWYLWFMRATTYGNFALTPEEVQKRQWMDIALHYAK</sequence>
<feature type="transmembrane region" description="Helical" evidence="14">
    <location>
        <begin position="717"/>
        <end position="736"/>
    </location>
</feature>
<dbReference type="GO" id="GO:0004169">
    <property type="term" value="F:dolichyl-phosphate-mannose-protein mannosyltransferase activity"/>
    <property type="evidence" value="ECO:0007669"/>
    <property type="project" value="UniProtKB-UniRule"/>
</dbReference>
<evidence type="ECO:0000256" key="14">
    <source>
        <dbReference type="RuleBase" id="RU367007"/>
    </source>
</evidence>
<protein>
    <recommendedName>
        <fullName evidence="4 14">Dolichyl-phosphate-mannose--protein mannosyltransferase</fullName>
        <ecNumber evidence="4 14">2.4.1.109</ecNumber>
    </recommendedName>
</protein>
<evidence type="ECO:0000256" key="15">
    <source>
        <dbReference type="SAM" id="MobiDB-lite"/>
    </source>
</evidence>
<keyword evidence="5 14" id="KW-0328">Glycosyltransferase</keyword>
<feature type="transmembrane region" description="Helical" evidence="14">
    <location>
        <begin position="233"/>
        <end position="253"/>
    </location>
</feature>
<dbReference type="Pfam" id="PF02366">
    <property type="entry name" value="PMT"/>
    <property type="match status" value="1"/>
</dbReference>
<dbReference type="InterPro" id="IPR003342">
    <property type="entry name" value="ArnT-like_N"/>
</dbReference>
<dbReference type="InterPro" id="IPR032421">
    <property type="entry name" value="PMT_4TMC"/>
</dbReference>
<evidence type="ECO:0000256" key="2">
    <source>
        <dbReference type="ARBA" id="ARBA00004922"/>
    </source>
</evidence>
<feature type="transmembrane region" description="Helical" evidence="14">
    <location>
        <begin position="182"/>
        <end position="201"/>
    </location>
</feature>
<dbReference type="GO" id="GO:0005789">
    <property type="term" value="C:endoplasmic reticulum membrane"/>
    <property type="evidence" value="ECO:0007669"/>
    <property type="project" value="UniProtKB-SubCell"/>
</dbReference>
<keyword evidence="6 14" id="KW-0808">Transferase</keyword>
<keyword evidence="11 14" id="KW-0472">Membrane</keyword>
<evidence type="ECO:0000313" key="18">
    <source>
        <dbReference type="Proteomes" id="UP000195602"/>
    </source>
</evidence>
<evidence type="ECO:0000256" key="7">
    <source>
        <dbReference type="ARBA" id="ARBA00022692"/>
    </source>
</evidence>
<gene>
    <name evidence="17" type="ORF">A9F13_01g06633</name>
</gene>
<evidence type="ECO:0000256" key="12">
    <source>
        <dbReference type="ARBA" id="ARBA00045085"/>
    </source>
</evidence>
<feature type="region of interest" description="Disordered" evidence="15">
    <location>
        <begin position="63"/>
        <end position="86"/>
    </location>
</feature>
<feature type="transmembrane region" description="Helical" evidence="14">
    <location>
        <begin position="642"/>
        <end position="666"/>
    </location>
</feature>
<dbReference type="SUPFAM" id="SSF82109">
    <property type="entry name" value="MIR domain"/>
    <property type="match status" value="1"/>
</dbReference>
<evidence type="ECO:0000256" key="13">
    <source>
        <dbReference type="ARBA" id="ARBA00045102"/>
    </source>
</evidence>
<dbReference type="SMART" id="SM00472">
    <property type="entry name" value="MIR"/>
    <property type="match status" value="3"/>
</dbReference>
<comment type="similarity">
    <text evidence="3 14">Belongs to the glycosyltransferase 39 family.</text>
</comment>
<reference evidence="17 18" key="1">
    <citation type="submission" date="2017-04" db="EMBL/GenBank/DDBJ databases">
        <title>Draft genome of the yeast Clavispora lusitaniae type strain CBS 6936.</title>
        <authorList>
            <person name="Durrens P."/>
            <person name="Klopp C."/>
            <person name="Biteau N."/>
            <person name="Fitton-Ouhabi V."/>
            <person name="Dementhon K."/>
            <person name="Accoceberry I."/>
            <person name="Sherman D.J."/>
            <person name="Noel T."/>
        </authorList>
    </citation>
    <scope>NUCLEOTIDE SEQUENCE [LARGE SCALE GENOMIC DNA]</scope>
    <source>
        <strain evidence="17 18">CBS 6936</strain>
    </source>
</reference>
<dbReference type="Proteomes" id="UP000195602">
    <property type="component" value="Unassembled WGS sequence"/>
</dbReference>
<evidence type="ECO:0000256" key="11">
    <source>
        <dbReference type="ARBA" id="ARBA00023136"/>
    </source>
</evidence>
<comment type="subcellular location">
    <subcellularLocation>
        <location evidence="1 14">Endoplasmic reticulum membrane</location>
        <topology evidence="1 14">Multi-pass membrane protein</topology>
    </subcellularLocation>
</comment>
<keyword evidence="8" id="KW-0677">Repeat</keyword>
<organism evidence="17 18">
    <name type="scientific">Clavispora lusitaniae</name>
    <name type="common">Candida lusitaniae</name>
    <dbReference type="NCBI Taxonomy" id="36911"/>
    <lineage>
        <taxon>Eukaryota</taxon>
        <taxon>Fungi</taxon>
        <taxon>Dikarya</taxon>
        <taxon>Ascomycota</taxon>
        <taxon>Saccharomycotina</taxon>
        <taxon>Pichiomycetes</taxon>
        <taxon>Metschnikowiaceae</taxon>
        <taxon>Clavispora</taxon>
    </lineage>
</organism>
<feature type="transmembrane region" description="Helical" evidence="14">
    <location>
        <begin position="95"/>
        <end position="113"/>
    </location>
</feature>
<evidence type="ECO:0000256" key="10">
    <source>
        <dbReference type="ARBA" id="ARBA00022989"/>
    </source>
</evidence>
<dbReference type="EC" id="2.4.1.109" evidence="4 14"/>
<feature type="transmembrane region" description="Helical" evidence="14">
    <location>
        <begin position="320"/>
        <end position="341"/>
    </location>
</feature>
<evidence type="ECO:0000256" key="4">
    <source>
        <dbReference type="ARBA" id="ARBA00012839"/>
    </source>
</evidence>
<dbReference type="InterPro" id="IPR027005">
    <property type="entry name" value="PMT-like"/>
</dbReference>
<evidence type="ECO:0000313" key="17">
    <source>
        <dbReference type="EMBL" id="OVF11189.1"/>
    </source>
</evidence>
<dbReference type="Pfam" id="PF16192">
    <property type="entry name" value="PMT_4TMC"/>
    <property type="match status" value="1"/>
</dbReference>
<dbReference type="InterPro" id="IPR016093">
    <property type="entry name" value="MIR_motif"/>
</dbReference>
<feature type="transmembrane region" description="Helical" evidence="14">
    <location>
        <begin position="288"/>
        <end position="308"/>
    </location>
</feature>
<evidence type="ECO:0000256" key="8">
    <source>
        <dbReference type="ARBA" id="ARBA00022737"/>
    </source>
</evidence>
<dbReference type="PROSITE" id="PS50919">
    <property type="entry name" value="MIR"/>
    <property type="match status" value="3"/>
</dbReference>
<dbReference type="Pfam" id="PF02815">
    <property type="entry name" value="MIR"/>
    <property type="match status" value="1"/>
</dbReference>
<evidence type="ECO:0000256" key="9">
    <source>
        <dbReference type="ARBA" id="ARBA00022824"/>
    </source>
</evidence>
<dbReference type="KEGG" id="clus:A9F13_01g06633"/>
<comment type="caution">
    <text evidence="17">The sequence shown here is derived from an EMBL/GenBank/DDBJ whole genome shotgun (WGS) entry which is preliminary data.</text>
</comment>
<feature type="transmembrane region" description="Helical" evidence="14">
    <location>
        <begin position="757"/>
        <end position="774"/>
    </location>
</feature>
<proteinExistence type="inferred from homology"/>
<dbReference type="EMBL" id="LYUB02000001">
    <property type="protein sequence ID" value="OVF11189.1"/>
    <property type="molecule type" value="Genomic_DNA"/>
</dbReference>
<dbReference type="PANTHER" id="PTHR10050">
    <property type="entry name" value="DOLICHYL-PHOSPHATE-MANNOSE--PROTEIN MANNOSYLTRANSFERASE"/>
    <property type="match status" value="1"/>
</dbReference>
<name>A0AA91Q4S7_CLALS</name>
<evidence type="ECO:0000259" key="16">
    <source>
        <dbReference type="PROSITE" id="PS50919"/>
    </source>
</evidence>
<feature type="domain" description="MIR" evidence="16">
    <location>
        <begin position="373"/>
        <end position="439"/>
    </location>
</feature>
<feature type="domain" description="MIR" evidence="16">
    <location>
        <begin position="445"/>
        <end position="503"/>
    </location>
</feature>
<feature type="transmembrane region" description="Helical" evidence="14">
    <location>
        <begin position="265"/>
        <end position="282"/>
    </location>
</feature>
<keyword evidence="10 14" id="KW-1133">Transmembrane helix</keyword>
<keyword evidence="7 14" id="KW-0812">Transmembrane</keyword>
<feature type="domain" description="MIR" evidence="16">
    <location>
        <begin position="514"/>
        <end position="570"/>
    </location>
</feature>
<keyword evidence="9 14" id="KW-0256">Endoplasmic reticulum</keyword>
<comment type="function">
    <text evidence="14">Transfers mannose from Dol-P-mannose to Ser or Thr residues on proteins.</text>
</comment>
<evidence type="ECO:0000256" key="6">
    <source>
        <dbReference type="ARBA" id="ARBA00022679"/>
    </source>
</evidence>
<comment type="catalytic activity">
    <reaction evidence="13 14">
        <text>a di-trans,poly-cis-dolichyl beta-D-mannosyl phosphate + L-seryl-[protein] = 3-O-(alpha-D-mannosyl)-L-seryl-[protein] + a di-trans,poly-cis-dolichyl phosphate + H(+)</text>
        <dbReference type="Rhea" id="RHEA:17377"/>
        <dbReference type="Rhea" id="RHEA-COMP:9863"/>
        <dbReference type="Rhea" id="RHEA-COMP:13546"/>
        <dbReference type="Rhea" id="RHEA-COMP:19498"/>
        <dbReference type="Rhea" id="RHEA-COMP:19501"/>
        <dbReference type="ChEBI" id="CHEBI:15378"/>
        <dbReference type="ChEBI" id="CHEBI:29999"/>
        <dbReference type="ChEBI" id="CHEBI:57683"/>
        <dbReference type="ChEBI" id="CHEBI:58211"/>
        <dbReference type="ChEBI" id="CHEBI:137321"/>
        <dbReference type="EC" id="2.4.1.109"/>
    </reaction>
</comment>
<comment type="pathway">
    <text evidence="2 14">Protein modification; protein glycosylation.</text>
</comment>
<dbReference type="Gene3D" id="2.80.10.50">
    <property type="match status" value="1"/>
</dbReference>
<dbReference type="CDD" id="cd23285">
    <property type="entry name" value="beta-trefoil_MIR_PMT4-like"/>
    <property type="match status" value="1"/>
</dbReference>
<feature type="transmembrane region" description="Helical" evidence="14">
    <location>
        <begin position="687"/>
        <end position="705"/>
    </location>
</feature>